<keyword evidence="5" id="KW-1185">Reference proteome</keyword>
<accession>A0A1H8U4U1</accession>
<dbReference type="AlphaFoldDB" id="A0A1H8U4U1"/>
<protein>
    <submittedName>
        <fullName evidence="2">RES domain protein</fullName>
    </submittedName>
    <submittedName>
        <fullName evidence="3">RES domain-containing protein</fullName>
    </submittedName>
</protein>
<sequence length="213" mass="23412">MRVNSVPPPPAAFATVNIATISAGSVLHRTHASAFRPGQFNPCLGQPTRFAPFADVTGTCVPSLYAATSREAAAFESIFHDIAPTARFKTIRLSTVQSRSVSRIVPNKDLPVVNLYSPDLKAWGIARTNLIETPKSTYLETVLWAQALHRAYPDIKGLIWTSRQCDPESCLIFFGDRVRESDFDVLDCIDVATNPDLLLELRGWGKRAGITII</sequence>
<dbReference type="Proteomes" id="UP000198939">
    <property type="component" value="Unassembled WGS sequence"/>
</dbReference>
<dbReference type="RefSeq" id="WP_072380194.1">
    <property type="nucleotide sequence ID" value="NZ_FNXB01000040.1"/>
</dbReference>
<dbReference type="STRING" id="501024.RTCCBAU85039_5441"/>
<gene>
    <name evidence="2" type="ORF">RTCCBAU85039_5441</name>
    <name evidence="3" type="ORF">SAMN05216228_10325</name>
</gene>
<evidence type="ECO:0000313" key="3">
    <source>
        <dbReference type="EMBL" id="SEO98191.1"/>
    </source>
</evidence>
<reference evidence="4" key="3">
    <citation type="submission" date="2016-10" db="EMBL/GenBank/DDBJ databases">
        <authorList>
            <person name="Wibberg D."/>
        </authorList>
    </citation>
    <scope>NUCLEOTIDE SEQUENCE [LARGE SCALE GENOMIC DNA]</scope>
</reference>
<proteinExistence type="predicted"/>
<reference evidence="3 5" key="1">
    <citation type="submission" date="2016-10" db="EMBL/GenBank/DDBJ databases">
        <authorList>
            <person name="Varghese N."/>
            <person name="Submissions S."/>
        </authorList>
    </citation>
    <scope>NUCLEOTIDE SEQUENCE [LARGE SCALE GENOMIC DNA]</scope>
    <source>
        <strain evidence="3 5">CGMCC 1.7071</strain>
    </source>
</reference>
<dbReference type="Proteomes" id="UP000183063">
    <property type="component" value="Unassembled WGS sequence"/>
</dbReference>
<feature type="domain" description="RES" evidence="1">
    <location>
        <begin position="40"/>
        <end position="182"/>
    </location>
</feature>
<reference evidence="2" key="2">
    <citation type="submission" date="2016-10" db="EMBL/GenBank/DDBJ databases">
        <authorList>
            <person name="de Groot N.N."/>
        </authorList>
    </citation>
    <scope>NUCLEOTIDE SEQUENCE [LARGE SCALE GENOMIC DNA]</scope>
    <source>
        <strain evidence="2">CCBAU85039</strain>
    </source>
</reference>
<organism evidence="2 4">
    <name type="scientific">Rhizobium tibeticum</name>
    <dbReference type="NCBI Taxonomy" id="501024"/>
    <lineage>
        <taxon>Bacteria</taxon>
        <taxon>Pseudomonadati</taxon>
        <taxon>Pseudomonadota</taxon>
        <taxon>Alphaproteobacteria</taxon>
        <taxon>Hyphomicrobiales</taxon>
        <taxon>Rhizobiaceae</taxon>
        <taxon>Rhizobium/Agrobacterium group</taxon>
        <taxon>Rhizobium</taxon>
    </lineage>
</organism>
<dbReference type="Pfam" id="PF08808">
    <property type="entry name" value="RES"/>
    <property type="match status" value="1"/>
</dbReference>
<evidence type="ECO:0000313" key="4">
    <source>
        <dbReference type="Proteomes" id="UP000183063"/>
    </source>
</evidence>
<dbReference type="InterPro" id="IPR014914">
    <property type="entry name" value="RES_dom"/>
</dbReference>
<dbReference type="OrthoDB" id="7257056at2"/>
<evidence type="ECO:0000259" key="1">
    <source>
        <dbReference type="SMART" id="SM00953"/>
    </source>
</evidence>
<evidence type="ECO:0000313" key="2">
    <source>
        <dbReference type="EMBL" id="SEI16438.1"/>
    </source>
</evidence>
<name>A0A1H8U4U1_9HYPH</name>
<dbReference type="EMBL" id="FOCV01000032">
    <property type="protein sequence ID" value="SEO98191.1"/>
    <property type="molecule type" value="Genomic_DNA"/>
</dbReference>
<evidence type="ECO:0000313" key="5">
    <source>
        <dbReference type="Proteomes" id="UP000198939"/>
    </source>
</evidence>
<dbReference type="SMART" id="SM00953">
    <property type="entry name" value="RES"/>
    <property type="match status" value="1"/>
</dbReference>
<dbReference type="EMBL" id="FNXB01000040">
    <property type="protein sequence ID" value="SEI16438.1"/>
    <property type="molecule type" value="Genomic_DNA"/>
</dbReference>